<keyword evidence="1" id="KW-1133">Transmembrane helix</keyword>
<keyword evidence="1" id="KW-0812">Transmembrane</keyword>
<dbReference type="AlphaFoldDB" id="A0A510JZQ7"/>
<organism evidence="2 3">
    <name type="scientific">Leptotrichia trevisanii</name>
    <dbReference type="NCBI Taxonomy" id="109328"/>
    <lineage>
        <taxon>Bacteria</taxon>
        <taxon>Fusobacteriati</taxon>
        <taxon>Fusobacteriota</taxon>
        <taxon>Fusobacteriia</taxon>
        <taxon>Fusobacteriales</taxon>
        <taxon>Leptotrichiaceae</taxon>
        <taxon>Leptotrichia</taxon>
    </lineage>
</organism>
<evidence type="ECO:0000256" key="1">
    <source>
        <dbReference type="SAM" id="Phobius"/>
    </source>
</evidence>
<keyword evidence="1" id="KW-0472">Membrane</keyword>
<accession>A0A510JZQ7</accession>
<protein>
    <submittedName>
        <fullName evidence="2">Uncharacterized protein</fullName>
    </submittedName>
</protein>
<gene>
    <name evidence="2" type="ORF">JMUB3870_0812</name>
</gene>
<proteinExistence type="predicted"/>
<name>A0A510JZQ7_9FUSO</name>
<dbReference type="Proteomes" id="UP000422644">
    <property type="component" value="Chromosome"/>
</dbReference>
<dbReference type="EMBL" id="AP019831">
    <property type="protein sequence ID" value="BBM44694.1"/>
    <property type="molecule type" value="Genomic_DNA"/>
</dbReference>
<reference evidence="2 3" key="1">
    <citation type="submission" date="2019-07" db="EMBL/GenBank/DDBJ databases">
        <title>Complete Genome Sequence of Leptotrichia trevisanii Strain JMUB3870.</title>
        <authorList>
            <person name="Watanabe S."/>
            <person name="Cui L."/>
        </authorList>
    </citation>
    <scope>NUCLEOTIDE SEQUENCE [LARGE SCALE GENOMIC DNA]</scope>
    <source>
        <strain evidence="2 3">JMUB3870</strain>
    </source>
</reference>
<feature type="transmembrane region" description="Helical" evidence="1">
    <location>
        <begin position="12"/>
        <end position="30"/>
    </location>
</feature>
<evidence type="ECO:0000313" key="2">
    <source>
        <dbReference type="EMBL" id="BBM44694.1"/>
    </source>
</evidence>
<sequence>MIYGITEFFQNILIIVVVITIIFLIKKLMITKKLEKKENKKVENKNLSIYELIKSSIRECGKLPEDFALPQEEENGIPWADGAMDGVFLYHTAINEENIENLEKIEVDDELKEKLSKLVK</sequence>
<keyword evidence="3" id="KW-1185">Reference proteome</keyword>
<evidence type="ECO:0000313" key="3">
    <source>
        <dbReference type="Proteomes" id="UP000422644"/>
    </source>
</evidence>